<organism evidence="2 3">
    <name type="scientific">Mycena metata</name>
    <dbReference type="NCBI Taxonomy" id="1033252"/>
    <lineage>
        <taxon>Eukaryota</taxon>
        <taxon>Fungi</taxon>
        <taxon>Dikarya</taxon>
        <taxon>Basidiomycota</taxon>
        <taxon>Agaricomycotina</taxon>
        <taxon>Agaricomycetes</taxon>
        <taxon>Agaricomycetidae</taxon>
        <taxon>Agaricales</taxon>
        <taxon>Marasmiineae</taxon>
        <taxon>Mycenaceae</taxon>
        <taxon>Mycena</taxon>
    </lineage>
</organism>
<comment type="caution">
    <text evidence="2">The sequence shown here is derived from an EMBL/GenBank/DDBJ whole genome shotgun (WGS) entry which is preliminary data.</text>
</comment>
<dbReference type="AlphaFoldDB" id="A0AAD7JI12"/>
<evidence type="ECO:0000313" key="3">
    <source>
        <dbReference type="Proteomes" id="UP001215598"/>
    </source>
</evidence>
<protein>
    <submittedName>
        <fullName evidence="2">Uncharacterized protein</fullName>
    </submittedName>
</protein>
<name>A0AAD7JI12_9AGAR</name>
<accession>A0AAD7JI12</accession>
<reference evidence="2" key="1">
    <citation type="submission" date="2023-03" db="EMBL/GenBank/DDBJ databases">
        <title>Massive genome expansion in bonnet fungi (Mycena s.s.) driven by repeated elements and novel gene families across ecological guilds.</title>
        <authorList>
            <consortium name="Lawrence Berkeley National Laboratory"/>
            <person name="Harder C.B."/>
            <person name="Miyauchi S."/>
            <person name="Viragh M."/>
            <person name="Kuo A."/>
            <person name="Thoen E."/>
            <person name="Andreopoulos B."/>
            <person name="Lu D."/>
            <person name="Skrede I."/>
            <person name="Drula E."/>
            <person name="Henrissat B."/>
            <person name="Morin E."/>
            <person name="Kohler A."/>
            <person name="Barry K."/>
            <person name="LaButti K."/>
            <person name="Morin E."/>
            <person name="Salamov A."/>
            <person name="Lipzen A."/>
            <person name="Mereny Z."/>
            <person name="Hegedus B."/>
            <person name="Baldrian P."/>
            <person name="Stursova M."/>
            <person name="Weitz H."/>
            <person name="Taylor A."/>
            <person name="Grigoriev I.V."/>
            <person name="Nagy L.G."/>
            <person name="Martin F."/>
            <person name="Kauserud H."/>
        </authorList>
    </citation>
    <scope>NUCLEOTIDE SEQUENCE</scope>
    <source>
        <strain evidence="2">CBHHK182m</strain>
    </source>
</reference>
<dbReference type="EMBL" id="JARKIB010000029">
    <property type="protein sequence ID" value="KAJ7763829.1"/>
    <property type="molecule type" value="Genomic_DNA"/>
</dbReference>
<keyword evidence="3" id="KW-1185">Reference proteome</keyword>
<evidence type="ECO:0000256" key="1">
    <source>
        <dbReference type="SAM" id="MobiDB-lite"/>
    </source>
</evidence>
<feature type="region of interest" description="Disordered" evidence="1">
    <location>
        <begin position="62"/>
        <end position="81"/>
    </location>
</feature>
<dbReference type="Proteomes" id="UP001215598">
    <property type="component" value="Unassembled WGS sequence"/>
</dbReference>
<proteinExistence type="predicted"/>
<sequence>MYKRRRRGRRGWYGRRVRRPAHATGDRTLLERYALSAVPRDTRVASTVSRRATVYRVHTNGRRGRGVIPDRARTGSDSTLRATPRVAASARPAYMVAHACGRARRLPAGTLSAPWNRGRMRGVYPPGGQLDAPPRLPFAHRPRAQWGRCRGDGVGGVVRMRDDPCT</sequence>
<gene>
    <name evidence="2" type="ORF">B0H16DRAFT_1527279</name>
</gene>
<evidence type="ECO:0000313" key="2">
    <source>
        <dbReference type="EMBL" id="KAJ7763829.1"/>
    </source>
</evidence>